<gene>
    <name evidence="1" type="ORF">BDV95DRAFT_599487</name>
</gene>
<dbReference type="Proteomes" id="UP000481861">
    <property type="component" value="Unassembled WGS sequence"/>
</dbReference>
<evidence type="ECO:0000313" key="2">
    <source>
        <dbReference type="Proteomes" id="UP000481861"/>
    </source>
</evidence>
<comment type="caution">
    <text evidence="1">The sequence shown here is derived from an EMBL/GenBank/DDBJ whole genome shotgun (WGS) entry which is preliminary data.</text>
</comment>
<proteinExistence type="predicted"/>
<organism evidence="1 2">
    <name type="scientific">Massariosphaeria phaeospora</name>
    <dbReference type="NCBI Taxonomy" id="100035"/>
    <lineage>
        <taxon>Eukaryota</taxon>
        <taxon>Fungi</taxon>
        <taxon>Dikarya</taxon>
        <taxon>Ascomycota</taxon>
        <taxon>Pezizomycotina</taxon>
        <taxon>Dothideomycetes</taxon>
        <taxon>Pleosporomycetidae</taxon>
        <taxon>Pleosporales</taxon>
        <taxon>Pleosporales incertae sedis</taxon>
        <taxon>Massariosphaeria</taxon>
    </lineage>
</organism>
<dbReference type="AlphaFoldDB" id="A0A7C8HZ30"/>
<keyword evidence="2" id="KW-1185">Reference proteome</keyword>
<protein>
    <submittedName>
        <fullName evidence="1">Uncharacterized protein</fullName>
    </submittedName>
</protein>
<reference evidence="1 2" key="1">
    <citation type="submission" date="2020-01" db="EMBL/GenBank/DDBJ databases">
        <authorList>
            <consortium name="DOE Joint Genome Institute"/>
            <person name="Haridas S."/>
            <person name="Albert R."/>
            <person name="Binder M."/>
            <person name="Bloem J."/>
            <person name="Labutti K."/>
            <person name="Salamov A."/>
            <person name="Andreopoulos B."/>
            <person name="Baker S.E."/>
            <person name="Barry K."/>
            <person name="Bills G."/>
            <person name="Bluhm B.H."/>
            <person name="Cannon C."/>
            <person name="Castanera R."/>
            <person name="Culley D.E."/>
            <person name="Daum C."/>
            <person name="Ezra D."/>
            <person name="Gonzalez J.B."/>
            <person name="Henrissat B."/>
            <person name="Kuo A."/>
            <person name="Liang C."/>
            <person name="Lipzen A."/>
            <person name="Lutzoni F."/>
            <person name="Magnuson J."/>
            <person name="Mondo S."/>
            <person name="Nolan M."/>
            <person name="Ohm R."/>
            <person name="Pangilinan J."/>
            <person name="Park H.-J.H."/>
            <person name="Ramirez L."/>
            <person name="Alfaro M."/>
            <person name="Sun H."/>
            <person name="Tritt A."/>
            <person name="Yoshinaga Y."/>
            <person name="Zwiers L.-H.L."/>
            <person name="Turgeon B.G."/>
            <person name="Goodwin S.B."/>
            <person name="Spatafora J.W."/>
            <person name="Crous P.W."/>
            <person name="Grigoriev I.V."/>
        </authorList>
    </citation>
    <scope>NUCLEOTIDE SEQUENCE [LARGE SCALE GENOMIC DNA]</scope>
    <source>
        <strain evidence="1 2">CBS 611.86</strain>
    </source>
</reference>
<dbReference type="EMBL" id="JAADJZ010000031">
    <property type="protein sequence ID" value="KAF2865797.1"/>
    <property type="molecule type" value="Genomic_DNA"/>
</dbReference>
<evidence type="ECO:0000313" key="1">
    <source>
        <dbReference type="EMBL" id="KAF2865797.1"/>
    </source>
</evidence>
<sequence length="186" mass="20474">MSYSQRSQLPVIAPIPSIFHAGSSKRLGKARATTPISPALSSTSSGVVHELPESDFTVLGERFEVNFERVSRREGRLVALRLGYRAYSVELVFNDANYEEVANVELVAAAASAAKLSVDFSKPTLSQTLKNTTIANELANANFKQQDTIIAFRNFFGDYTSAAQASIVRAVFNNYEISQKFYCFLS</sequence>
<name>A0A7C8HZ30_9PLEO</name>
<accession>A0A7C8HZ30</accession>